<comment type="similarity">
    <text evidence="1">Belongs to the methyltransferase superfamily. LaeA methyltransferase family.</text>
</comment>
<evidence type="ECO:0000313" key="4">
    <source>
        <dbReference type="Proteomes" id="UP001327957"/>
    </source>
</evidence>
<feature type="compositionally biased region" description="Basic and acidic residues" evidence="2">
    <location>
        <begin position="1"/>
        <end position="10"/>
    </location>
</feature>
<dbReference type="Pfam" id="PF13489">
    <property type="entry name" value="Methyltransf_23"/>
    <property type="match status" value="1"/>
</dbReference>
<dbReference type="PANTHER" id="PTHR43591:SF31">
    <property type="entry name" value="LAEA-LIKE, PUTATIVE (AFU_ORTHOLOGUE AFUA_8G01930)-RELATED"/>
    <property type="match status" value="1"/>
</dbReference>
<evidence type="ECO:0000256" key="1">
    <source>
        <dbReference type="ARBA" id="ARBA00038158"/>
    </source>
</evidence>
<dbReference type="SUPFAM" id="SSF53335">
    <property type="entry name" value="S-adenosyl-L-methionine-dependent methyltransferases"/>
    <property type="match status" value="1"/>
</dbReference>
<feature type="region of interest" description="Disordered" evidence="2">
    <location>
        <begin position="1"/>
        <end position="31"/>
    </location>
</feature>
<dbReference type="EMBL" id="JASAOK010000001">
    <property type="protein sequence ID" value="KAK6227004.1"/>
    <property type="molecule type" value="Genomic_DNA"/>
</dbReference>
<gene>
    <name evidence="3" type="ORF">QIS74_00559</name>
</gene>
<dbReference type="GO" id="GO:0008168">
    <property type="term" value="F:methyltransferase activity"/>
    <property type="evidence" value="ECO:0007669"/>
    <property type="project" value="TreeGrafter"/>
</dbReference>
<protein>
    <recommendedName>
        <fullName evidence="5">Secondary metabolism regulator LAE1</fullName>
    </recommendedName>
</protein>
<dbReference type="AlphaFoldDB" id="A0AAV9TUD7"/>
<dbReference type="CDD" id="cd02440">
    <property type="entry name" value="AdoMet_MTases"/>
    <property type="match status" value="1"/>
</dbReference>
<proteinExistence type="inferred from homology"/>
<dbReference type="Gene3D" id="3.40.50.150">
    <property type="entry name" value="Vaccinia Virus protein VP39"/>
    <property type="match status" value="1"/>
</dbReference>
<comment type="caution">
    <text evidence="3">The sequence shown here is derived from an EMBL/GenBank/DDBJ whole genome shotgun (WGS) entry which is preliminary data.</text>
</comment>
<evidence type="ECO:0000313" key="3">
    <source>
        <dbReference type="EMBL" id="KAK6227004.1"/>
    </source>
</evidence>
<dbReference type="InterPro" id="IPR029063">
    <property type="entry name" value="SAM-dependent_MTases_sf"/>
</dbReference>
<feature type="compositionally biased region" description="Acidic residues" evidence="2">
    <location>
        <begin position="13"/>
        <end position="23"/>
    </location>
</feature>
<evidence type="ECO:0008006" key="5">
    <source>
        <dbReference type="Google" id="ProtNLM"/>
    </source>
</evidence>
<dbReference type="PANTHER" id="PTHR43591">
    <property type="entry name" value="METHYLTRANSFERASE"/>
    <property type="match status" value="1"/>
</dbReference>
<accession>A0AAV9TUD7</accession>
<organism evidence="3 4">
    <name type="scientific">Colletotrichum tabaci</name>
    <dbReference type="NCBI Taxonomy" id="1209068"/>
    <lineage>
        <taxon>Eukaryota</taxon>
        <taxon>Fungi</taxon>
        <taxon>Dikarya</taxon>
        <taxon>Ascomycota</taxon>
        <taxon>Pezizomycotina</taxon>
        <taxon>Sordariomycetes</taxon>
        <taxon>Hypocreomycetidae</taxon>
        <taxon>Glomerellales</taxon>
        <taxon>Glomerellaceae</taxon>
        <taxon>Colletotrichum</taxon>
        <taxon>Colletotrichum destructivum species complex</taxon>
    </lineage>
</organism>
<evidence type="ECO:0000256" key="2">
    <source>
        <dbReference type="SAM" id="MobiDB-lite"/>
    </source>
</evidence>
<dbReference type="Proteomes" id="UP001327957">
    <property type="component" value="Unassembled WGS sequence"/>
</dbReference>
<sequence length="268" mass="30043">MANVQDHHQDALVADDDATDSEAELQSIRSDTTSLKSSILEYRMENGRSYHTYKDGKYAWPKDEQENDRLDMQNGICFLMFHGKLGVAPPCNEGAKVDGDLDLGTGTGPWAIEYGDQHPETELGDTWSEIGSSIASSSTSLRSSILDYRFENGRTYHSYKDGKYNIPNDQREIQRLDSQHYMWLFVLDDRLGVAPPCHPDAKVGRVLDVGTGSGIWAINFGDEHPESDVLAMDLSPTSPSTAPPNVTFEVDDLEEDWLYSRPFDYIHS</sequence>
<reference evidence="3 4" key="1">
    <citation type="submission" date="2023-04" db="EMBL/GenBank/DDBJ databases">
        <title>Colletotrichum tabacum stain YC1 causing leaf anthracnose on Nicotiana tabacum(L.) cv.</title>
        <authorList>
            <person name="Ji Z."/>
            <person name="Wang M."/>
            <person name="Zhang J."/>
            <person name="Wang N."/>
            <person name="Zhou Z."/>
        </authorList>
    </citation>
    <scope>NUCLEOTIDE SEQUENCE [LARGE SCALE GENOMIC DNA]</scope>
    <source>
        <strain evidence="3 4">YC1</strain>
    </source>
</reference>
<name>A0AAV9TUD7_9PEZI</name>
<keyword evidence="4" id="KW-1185">Reference proteome</keyword>